<dbReference type="EMBL" id="JBHULB010000002">
    <property type="protein sequence ID" value="MFD2585409.1"/>
    <property type="molecule type" value="Genomic_DNA"/>
</dbReference>
<dbReference type="Proteomes" id="UP001597526">
    <property type="component" value="Unassembled WGS sequence"/>
</dbReference>
<organism evidence="2 3">
    <name type="scientific">Croceitalea marina</name>
    <dbReference type="NCBI Taxonomy" id="1775166"/>
    <lineage>
        <taxon>Bacteria</taxon>
        <taxon>Pseudomonadati</taxon>
        <taxon>Bacteroidota</taxon>
        <taxon>Flavobacteriia</taxon>
        <taxon>Flavobacteriales</taxon>
        <taxon>Flavobacteriaceae</taxon>
        <taxon>Croceitalea</taxon>
    </lineage>
</organism>
<evidence type="ECO:0000313" key="3">
    <source>
        <dbReference type="Proteomes" id="UP001597526"/>
    </source>
</evidence>
<keyword evidence="3" id="KW-1185">Reference proteome</keyword>
<evidence type="ECO:0000256" key="1">
    <source>
        <dbReference type="SAM" id="Phobius"/>
    </source>
</evidence>
<feature type="transmembrane region" description="Helical" evidence="1">
    <location>
        <begin position="150"/>
        <end position="170"/>
    </location>
</feature>
<sequence length="171" mass="19325">MSKEREVSNKLRIYHRYLGFFLTGIMAVYAISGIVLIFRKTDFLKIETVNEKQVEANLSAEELGKLIKIKGLNFTATDGAVAKFEQGFYNTQTGEVNYSTKKLPLVLDKMTHMHKATSKDPLFFLNIFFGLALLFFVVSAFWMFLPGSTIFKKGLYFVAGGVVLTLIMLLV</sequence>
<name>A0ABW5MSG0_9FLAO</name>
<feature type="transmembrane region" description="Helical" evidence="1">
    <location>
        <begin position="122"/>
        <end position="144"/>
    </location>
</feature>
<evidence type="ECO:0000313" key="2">
    <source>
        <dbReference type="EMBL" id="MFD2585409.1"/>
    </source>
</evidence>
<protein>
    <recommendedName>
        <fullName evidence="4">Peptidase</fullName>
    </recommendedName>
</protein>
<accession>A0ABW5MSG0</accession>
<evidence type="ECO:0008006" key="4">
    <source>
        <dbReference type="Google" id="ProtNLM"/>
    </source>
</evidence>
<reference evidence="3" key="1">
    <citation type="journal article" date="2019" name="Int. J. Syst. Evol. Microbiol.">
        <title>The Global Catalogue of Microorganisms (GCM) 10K type strain sequencing project: providing services to taxonomists for standard genome sequencing and annotation.</title>
        <authorList>
            <consortium name="The Broad Institute Genomics Platform"/>
            <consortium name="The Broad Institute Genome Sequencing Center for Infectious Disease"/>
            <person name="Wu L."/>
            <person name="Ma J."/>
        </authorList>
    </citation>
    <scope>NUCLEOTIDE SEQUENCE [LARGE SCALE GENOMIC DNA]</scope>
    <source>
        <strain evidence="3">KCTC 52368</strain>
    </source>
</reference>
<keyword evidence="1" id="KW-1133">Transmembrane helix</keyword>
<dbReference type="RefSeq" id="WP_377764810.1">
    <property type="nucleotide sequence ID" value="NZ_JBHULB010000002.1"/>
</dbReference>
<keyword evidence="1" id="KW-0812">Transmembrane</keyword>
<gene>
    <name evidence="2" type="ORF">ACFSQJ_00605</name>
</gene>
<feature type="transmembrane region" description="Helical" evidence="1">
    <location>
        <begin position="17"/>
        <end position="38"/>
    </location>
</feature>
<proteinExistence type="predicted"/>
<keyword evidence="1" id="KW-0472">Membrane</keyword>
<comment type="caution">
    <text evidence="2">The sequence shown here is derived from an EMBL/GenBank/DDBJ whole genome shotgun (WGS) entry which is preliminary data.</text>
</comment>